<feature type="domain" description="VWFA" evidence="2">
    <location>
        <begin position="62"/>
        <end position="145"/>
    </location>
</feature>
<feature type="signal peptide" evidence="1">
    <location>
        <begin position="1"/>
        <end position="17"/>
    </location>
</feature>
<evidence type="ECO:0000313" key="3">
    <source>
        <dbReference type="EMBL" id="KHJ83697.1"/>
    </source>
</evidence>
<evidence type="ECO:0000256" key="1">
    <source>
        <dbReference type="SAM" id="SignalP"/>
    </source>
</evidence>
<dbReference type="AlphaFoldDB" id="A0A0B1SJL8"/>
<protein>
    <recommendedName>
        <fullName evidence="2">VWFA domain-containing protein</fullName>
    </recommendedName>
</protein>
<dbReference type="PANTHER" id="PTHR31024">
    <property type="entry name" value="C-TYPE LECTIN"/>
    <property type="match status" value="1"/>
</dbReference>
<name>A0A0B1SJL8_OESDE</name>
<evidence type="ECO:0000259" key="2">
    <source>
        <dbReference type="PROSITE" id="PS50234"/>
    </source>
</evidence>
<reference evidence="3 4" key="1">
    <citation type="submission" date="2014-03" db="EMBL/GenBank/DDBJ databases">
        <title>Draft genome of the hookworm Oesophagostomum dentatum.</title>
        <authorList>
            <person name="Mitreva M."/>
        </authorList>
    </citation>
    <scope>NUCLEOTIDE SEQUENCE [LARGE SCALE GENOMIC DNA]</scope>
    <source>
        <strain evidence="3 4">OD-Hann</strain>
    </source>
</reference>
<dbReference type="Gene3D" id="3.40.50.410">
    <property type="entry name" value="von Willebrand factor, type A domain"/>
    <property type="match status" value="1"/>
</dbReference>
<keyword evidence="1" id="KW-0732">Signal</keyword>
<dbReference type="EMBL" id="KN572197">
    <property type="protein sequence ID" value="KHJ83697.1"/>
    <property type="molecule type" value="Genomic_DNA"/>
</dbReference>
<dbReference type="PROSITE" id="PS51257">
    <property type="entry name" value="PROKAR_LIPOPROTEIN"/>
    <property type="match status" value="1"/>
</dbReference>
<dbReference type="Proteomes" id="UP000053660">
    <property type="component" value="Unassembled WGS sequence"/>
</dbReference>
<keyword evidence="4" id="KW-1185">Reference proteome</keyword>
<dbReference type="SUPFAM" id="SSF53300">
    <property type="entry name" value="vWA-like"/>
    <property type="match status" value="1"/>
</dbReference>
<dbReference type="Pfam" id="PF00092">
    <property type="entry name" value="VWA"/>
    <property type="match status" value="1"/>
</dbReference>
<gene>
    <name evidence="3" type="ORF">OESDEN_16602</name>
</gene>
<proteinExistence type="predicted"/>
<sequence>MLAKLLIGLLGVTSCLSDTSFTDTTTDIFTASVTTATTSSAAPTPAPTLDQCSCTDKNIWIDVYFLIDSSKAMTSPGFDGATAFVESAVYKMTIGQAVGQQTRVGFITYSATASKNYDLTAFNSADDVIDADLAFDGNSGTNIES</sequence>
<feature type="chain" id="PRO_5002082505" description="VWFA domain-containing protein" evidence="1">
    <location>
        <begin position="18"/>
        <end position="145"/>
    </location>
</feature>
<dbReference type="PROSITE" id="PS50234">
    <property type="entry name" value="VWFA"/>
    <property type="match status" value="1"/>
</dbReference>
<dbReference type="OrthoDB" id="5875279at2759"/>
<dbReference type="InterPro" id="IPR036465">
    <property type="entry name" value="vWFA_dom_sf"/>
</dbReference>
<evidence type="ECO:0000313" key="4">
    <source>
        <dbReference type="Proteomes" id="UP000053660"/>
    </source>
</evidence>
<dbReference type="InterPro" id="IPR002035">
    <property type="entry name" value="VWF_A"/>
</dbReference>
<organism evidence="3 4">
    <name type="scientific">Oesophagostomum dentatum</name>
    <name type="common">Nodular worm</name>
    <dbReference type="NCBI Taxonomy" id="61180"/>
    <lineage>
        <taxon>Eukaryota</taxon>
        <taxon>Metazoa</taxon>
        <taxon>Ecdysozoa</taxon>
        <taxon>Nematoda</taxon>
        <taxon>Chromadorea</taxon>
        <taxon>Rhabditida</taxon>
        <taxon>Rhabditina</taxon>
        <taxon>Rhabditomorpha</taxon>
        <taxon>Strongyloidea</taxon>
        <taxon>Strongylidae</taxon>
        <taxon>Oesophagostomum</taxon>
    </lineage>
</organism>
<dbReference type="PANTHER" id="PTHR31024:SF3">
    <property type="entry name" value="C-TYPE LECTIN-RELATED"/>
    <property type="match status" value="1"/>
</dbReference>
<accession>A0A0B1SJL8</accession>